<dbReference type="PANTHER" id="PTHR33931">
    <property type="entry name" value="HOLIN-LIKE PROTEIN CIDA-RELATED"/>
    <property type="match status" value="1"/>
</dbReference>
<feature type="transmembrane region" description="Helical" evidence="6">
    <location>
        <begin position="79"/>
        <end position="98"/>
    </location>
</feature>
<dbReference type="Pfam" id="PF03788">
    <property type="entry name" value="LrgA"/>
    <property type="match status" value="1"/>
</dbReference>
<protein>
    <submittedName>
        <fullName evidence="7">Holin-like protein CidA</fullName>
    </submittedName>
</protein>
<dbReference type="InterPro" id="IPR005538">
    <property type="entry name" value="LrgA/CidA"/>
</dbReference>
<keyword evidence="4 6" id="KW-1133">Transmembrane helix</keyword>
<organism evidence="7">
    <name type="scientific">bioreactor metagenome</name>
    <dbReference type="NCBI Taxonomy" id="1076179"/>
    <lineage>
        <taxon>unclassified sequences</taxon>
        <taxon>metagenomes</taxon>
        <taxon>ecological metagenomes</taxon>
    </lineage>
</organism>
<keyword evidence="3 6" id="KW-0812">Transmembrane</keyword>
<evidence type="ECO:0000313" key="7">
    <source>
        <dbReference type="EMBL" id="MPM28980.1"/>
    </source>
</evidence>
<feature type="transmembrane region" description="Helical" evidence="6">
    <location>
        <begin position="39"/>
        <end position="58"/>
    </location>
</feature>
<accession>A0A644YKS3</accession>
<comment type="subcellular location">
    <subcellularLocation>
        <location evidence="1">Cell membrane</location>
        <topology evidence="1">Multi-pass membrane protein</topology>
    </subcellularLocation>
</comment>
<reference evidence="7" key="1">
    <citation type="submission" date="2019-08" db="EMBL/GenBank/DDBJ databases">
        <authorList>
            <person name="Kucharzyk K."/>
            <person name="Murdoch R.W."/>
            <person name="Higgins S."/>
            <person name="Loffler F."/>
        </authorList>
    </citation>
    <scope>NUCLEOTIDE SEQUENCE</scope>
</reference>
<name>A0A644YKS3_9ZZZZ</name>
<evidence type="ECO:0000256" key="5">
    <source>
        <dbReference type="ARBA" id="ARBA00023136"/>
    </source>
</evidence>
<evidence type="ECO:0000256" key="3">
    <source>
        <dbReference type="ARBA" id="ARBA00022692"/>
    </source>
</evidence>
<evidence type="ECO:0000256" key="4">
    <source>
        <dbReference type="ARBA" id="ARBA00022989"/>
    </source>
</evidence>
<evidence type="ECO:0000256" key="1">
    <source>
        <dbReference type="ARBA" id="ARBA00004651"/>
    </source>
</evidence>
<gene>
    <name evidence="7" type="primary">cidA_8</name>
    <name evidence="7" type="ORF">SDC9_75518</name>
</gene>
<feature type="transmembrane region" description="Helical" evidence="6">
    <location>
        <begin position="16"/>
        <end position="33"/>
    </location>
</feature>
<dbReference type="EMBL" id="VSSQ01005396">
    <property type="protein sequence ID" value="MPM28980.1"/>
    <property type="molecule type" value="Genomic_DNA"/>
</dbReference>
<evidence type="ECO:0000256" key="6">
    <source>
        <dbReference type="SAM" id="Phobius"/>
    </source>
</evidence>
<dbReference type="AlphaFoldDB" id="A0A644YKS3"/>
<dbReference type="PANTHER" id="PTHR33931:SF5">
    <property type="entry name" value="UPF0299 MEMBRANE PROTEIN YOHJ"/>
    <property type="match status" value="1"/>
</dbReference>
<evidence type="ECO:0000256" key="2">
    <source>
        <dbReference type="ARBA" id="ARBA00022475"/>
    </source>
</evidence>
<keyword evidence="5 6" id="KW-0472">Membrane</keyword>
<dbReference type="GO" id="GO:0005886">
    <property type="term" value="C:plasma membrane"/>
    <property type="evidence" value="ECO:0007669"/>
    <property type="project" value="UniProtKB-SubCell"/>
</dbReference>
<keyword evidence="2" id="KW-1003">Cell membrane</keyword>
<sequence>MAGQNRGWMKGAAKRYAAFVSGIAIIVLCYYAGELLSMLVNGFISPAVMGMMVLFVFLKAQIIKESWVNEFAGFLLDNLLLFFIPVTAGIALVPFKSLERELPAIIISVTISSFLVLWVSGVIAQKMGKGGEDDY</sequence>
<comment type="caution">
    <text evidence="7">The sequence shown here is derived from an EMBL/GenBank/DDBJ whole genome shotgun (WGS) entry which is preliminary data.</text>
</comment>
<proteinExistence type="predicted"/>
<feature type="transmembrane region" description="Helical" evidence="6">
    <location>
        <begin position="104"/>
        <end position="124"/>
    </location>
</feature>